<dbReference type="AlphaFoldDB" id="A0A2Z6DVM1"/>
<organism evidence="2 3">
    <name type="scientific">Hydrogenophilus thermoluteolus</name>
    <name type="common">Pseudomonas hydrogenothermophila</name>
    <dbReference type="NCBI Taxonomy" id="297"/>
    <lineage>
        <taxon>Bacteria</taxon>
        <taxon>Pseudomonadati</taxon>
        <taxon>Pseudomonadota</taxon>
        <taxon>Hydrogenophilia</taxon>
        <taxon>Hydrogenophilales</taxon>
        <taxon>Hydrogenophilaceae</taxon>
        <taxon>Hydrogenophilus</taxon>
    </lineage>
</organism>
<reference evidence="2 3" key="1">
    <citation type="submission" date="2018-04" db="EMBL/GenBank/DDBJ databases">
        <title>Complete genome sequence of Hydrogenophilus thermoluteolus TH-1.</title>
        <authorList>
            <person name="Arai H."/>
        </authorList>
    </citation>
    <scope>NUCLEOTIDE SEQUENCE [LARGE SCALE GENOMIC DNA]</scope>
    <source>
        <strain evidence="2 3">TH-1</strain>
    </source>
</reference>
<gene>
    <name evidence="2" type="ORF">HPTL_0212</name>
</gene>
<dbReference type="SUPFAM" id="SSF52141">
    <property type="entry name" value="Uracil-DNA glycosylase-like"/>
    <property type="match status" value="1"/>
</dbReference>
<dbReference type="EMBL" id="AP018558">
    <property type="protein sequence ID" value="BBD76482.1"/>
    <property type="molecule type" value="Genomic_DNA"/>
</dbReference>
<proteinExistence type="predicted"/>
<accession>A0A2Z6DVM1</accession>
<dbReference type="InterPro" id="IPR036895">
    <property type="entry name" value="Uracil-DNA_glycosylase-like_sf"/>
</dbReference>
<dbReference type="RefSeq" id="WP_119334319.1">
    <property type="nucleotide sequence ID" value="NZ_AP018558.1"/>
</dbReference>
<dbReference type="KEGG" id="htl:HPTL_0212"/>
<dbReference type="InterPro" id="IPR005122">
    <property type="entry name" value="Uracil-DNA_glycosylase-like"/>
</dbReference>
<dbReference type="SMART" id="SM00986">
    <property type="entry name" value="UDG"/>
    <property type="match status" value="1"/>
</dbReference>
<dbReference type="SMART" id="SM00987">
    <property type="entry name" value="UreE_C"/>
    <property type="match status" value="1"/>
</dbReference>
<evidence type="ECO:0000313" key="3">
    <source>
        <dbReference type="Proteomes" id="UP000262004"/>
    </source>
</evidence>
<evidence type="ECO:0000313" key="2">
    <source>
        <dbReference type="EMBL" id="BBD76482.1"/>
    </source>
</evidence>
<dbReference type="OrthoDB" id="9799921at2"/>
<protein>
    <recommendedName>
        <fullName evidence="1">Uracil-DNA glycosylase-like domain-containing protein</fullName>
    </recommendedName>
</protein>
<feature type="domain" description="Uracil-DNA glycosylase-like" evidence="1">
    <location>
        <begin position="12"/>
        <end position="171"/>
    </location>
</feature>
<keyword evidence="3" id="KW-1185">Reference proteome</keyword>
<dbReference type="Proteomes" id="UP000262004">
    <property type="component" value="Chromosome"/>
</dbReference>
<sequence>MTEQPATPRGFPPLLGESPHTLVLGSFPSVASLAAQQYYAHPRNAFWPIMGMLLGFDATLPYPERTRALTACGIALWDVIASCHRPGSRDDAIVGPSVVPNDIVGLLVATPTITRIVTNGTTAERLFRRHVWRALPLALRSRLQVCPAPSTSPAHATRTVAEKTALWRVALGLSGAHAV</sequence>
<dbReference type="InterPro" id="IPR026353">
    <property type="entry name" value="Hypoxan-DNA_Glyclase"/>
</dbReference>
<dbReference type="Gene3D" id="3.40.470.10">
    <property type="entry name" value="Uracil-DNA glycosylase-like domain"/>
    <property type="match status" value="1"/>
</dbReference>
<dbReference type="CDD" id="cd10032">
    <property type="entry name" value="UDG-F6_HDG"/>
    <property type="match status" value="1"/>
</dbReference>
<dbReference type="NCBIfam" id="TIGR04274">
    <property type="entry name" value="hypoxanDNAglyco"/>
    <property type="match status" value="1"/>
</dbReference>
<name>A0A2Z6DVM1_HYDTE</name>
<evidence type="ECO:0000259" key="1">
    <source>
        <dbReference type="SMART" id="SM00986"/>
    </source>
</evidence>